<dbReference type="InParanoid" id="C5LKS7"/>
<dbReference type="PANTHER" id="PTHR47642">
    <property type="entry name" value="ATP-DEPENDENT DNA HELICASE"/>
    <property type="match status" value="1"/>
</dbReference>
<protein>
    <recommendedName>
        <fullName evidence="1">ATP-dependent DNA helicase</fullName>
        <ecNumber evidence="1">5.6.2.3</ecNumber>
    </recommendedName>
</protein>
<evidence type="ECO:0000313" key="4">
    <source>
        <dbReference type="Proteomes" id="UP000007800"/>
    </source>
</evidence>
<keyword evidence="1" id="KW-0378">Hydrolase</keyword>
<dbReference type="GO" id="GO:0006310">
    <property type="term" value="P:DNA recombination"/>
    <property type="evidence" value="ECO:0007669"/>
    <property type="project" value="UniProtKB-KW"/>
</dbReference>
<dbReference type="Proteomes" id="UP000007800">
    <property type="component" value="Unassembled WGS sequence"/>
</dbReference>
<dbReference type="GO" id="GO:0000723">
    <property type="term" value="P:telomere maintenance"/>
    <property type="evidence" value="ECO:0007669"/>
    <property type="project" value="InterPro"/>
</dbReference>
<dbReference type="RefSeq" id="XP_002769986.1">
    <property type="nucleotide sequence ID" value="XM_002769940.1"/>
</dbReference>
<dbReference type="OMA" id="NARDCKK"/>
<dbReference type="OrthoDB" id="416437at2759"/>
<sequence length="396" mass="43755">MSSHDFELDIDQKDVLVGVLESILLLQSEPHYHYITGFAGTGKTHVAKAIIANARDCKKCPIVLSWNGMAARVLGGDTFMSYFRLEYERSGKVGDNAFMRCPRELATRILGNLSAAKRRELLSDEAFLIVDEVGIVHDTILDGLSQALKTLRKGKLHGDRPFGGIVTVLIGDPCQLGTTGLFEGSSDFPPQEFPTAPFWKSTVWQEMNPEIAYLTKFHRGESDDDYLQLLSEIRCAEEIIPGVPQFSQKALQVLQDIRDRDAGSNPPRFNHTIICLTNAEADKYNETHLDTLLGGAYNFKSIDHFSQQAANVKDIDMQAIAKMGYRPVVKLKKGCKVMATVNDPMKRFVNGLTGQVVGVRDAAGSEPVVVVKFDGNTNEVEPKAVPINDKLCPNMP</sequence>
<dbReference type="Gene3D" id="2.30.30.940">
    <property type="match status" value="1"/>
</dbReference>
<keyword evidence="1" id="KW-0234">DNA repair</keyword>
<comment type="cofactor">
    <cofactor evidence="1">
        <name>Mg(2+)</name>
        <dbReference type="ChEBI" id="CHEBI:18420"/>
    </cofactor>
</comment>
<dbReference type="Gene3D" id="3.40.50.300">
    <property type="entry name" value="P-loop containing nucleotide triphosphate hydrolases"/>
    <property type="match status" value="1"/>
</dbReference>
<dbReference type="EMBL" id="GG682907">
    <property type="protein sequence ID" value="EER02681.1"/>
    <property type="molecule type" value="Genomic_DNA"/>
</dbReference>
<dbReference type="InterPro" id="IPR051055">
    <property type="entry name" value="PIF1_helicase"/>
</dbReference>
<dbReference type="GO" id="GO:0006281">
    <property type="term" value="P:DNA repair"/>
    <property type="evidence" value="ECO:0007669"/>
    <property type="project" value="UniProtKB-KW"/>
</dbReference>
<keyword evidence="1" id="KW-0233">DNA recombination</keyword>
<name>C5LKS7_PERM5</name>
<keyword evidence="1" id="KW-0547">Nucleotide-binding</keyword>
<evidence type="ECO:0000256" key="1">
    <source>
        <dbReference type="RuleBase" id="RU363044"/>
    </source>
</evidence>
<dbReference type="GeneID" id="9048111"/>
<dbReference type="GO" id="GO:0043139">
    <property type="term" value="F:5'-3' DNA helicase activity"/>
    <property type="evidence" value="ECO:0007669"/>
    <property type="project" value="UniProtKB-EC"/>
</dbReference>
<dbReference type="GO" id="GO:0016887">
    <property type="term" value="F:ATP hydrolysis activity"/>
    <property type="evidence" value="ECO:0007669"/>
    <property type="project" value="RHEA"/>
</dbReference>
<dbReference type="InterPro" id="IPR010285">
    <property type="entry name" value="DNA_helicase_pif1-like_DEAD"/>
</dbReference>
<feature type="domain" description="DNA helicase Pif1-like DEAD-box helicase" evidence="2">
    <location>
        <begin position="8"/>
        <end position="177"/>
    </location>
</feature>
<evidence type="ECO:0000313" key="3">
    <source>
        <dbReference type="EMBL" id="EER02681.1"/>
    </source>
</evidence>
<dbReference type="SUPFAM" id="SSF52540">
    <property type="entry name" value="P-loop containing nucleoside triphosphate hydrolases"/>
    <property type="match status" value="2"/>
</dbReference>
<reference evidence="3 4" key="1">
    <citation type="submission" date="2008-07" db="EMBL/GenBank/DDBJ databases">
        <authorList>
            <person name="El-Sayed N."/>
            <person name="Caler E."/>
            <person name="Inman J."/>
            <person name="Amedeo P."/>
            <person name="Hass B."/>
            <person name="Wortman J."/>
        </authorList>
    </citation>
    <scope>NUCLEOTIDE SEQUENCE [LARGE SCALE GENOMIC DNA]</scope>
    <source>
        <strain evidence="4">ATCC 50983 / TXsc</strain>
    </source>
</reference>
<keyword evidence="4" id="KW-1185">Reference proteome</keyword>
<keyword evidence="1" id="KW-0227">DNA damage</keyword>
<dbReference type="EC" id="5.6.2.3" evidence="1"/>
<dbReference type="InterPro" id="IPR027417">
    <property type="entry name" value="P-loop_NTPase"/>
</dbReference>
<dbReference type="Pfam" id="PF05970">
    <property type="entry name" value="PIF1"/>
    <property type="match status" value="1"/>
</dbReference>
<keyword evidence="1" id="KW-0067">ATP-binding</keyword>
<dbReference type="AlphaFoldDB" id="C5LKS7"/>
<evidence type="ECO:0000259" key="2">
    <source>
        <dbReference type="Pfam" id="PF05970"/>
    </source>
</evidence>
<dbReference type="GO" id="GO:0005524">
    <property type="term" value="F:ATP binding"/>
    <property type="evidence" value="ECO:0007669"/>
    <property type="project" value="UniProtKB-KW"/>
</dbReference>
<organism evidence="4">
    <name type="scientific">Perkinsus marinus (strain ATCC 50983 / TXsc)</name>
    <dbReference type="NCBI Taxonomy" id="423536"/>
    <lineage>
        <taxon>Eukaryota</taxon>
        <taxon>Sar</taxon>
        <taxon>Alveolata</taxon>
        <taxon>Perkinsozoa</taxon>
        <taxon>Perkinsea</taxon>
        <taxon>Perkinsida</taxon>
        <taxon>Perkinsidae</taxon>
        <taxon>Perkinsus</taxon>
    </lineage>
</organism>
<gene>
    <name evidence="3" type="ORF">Pmar_PMAR016773</name>
</gene>
<comment type="similarity">
    <text evidence="1">Belongs to the helicase family.</text>
</comment>
<comment type="catalytic activity">
    <reaction evidence="1">
        <text>ATP + H2O = ADP + phosphate + H(+)</text>
        <dbReference type="Rhea" id="RHEA:13065"/>
        <dbReference type="ChEBI" id="CHEBI:15377"/>
        <dbReference type="ChEBI" id="CHEBI:15378"/>
        <dbReference type="ChEBI" id="CHEBI:30616"/>
        <dbReference type="ChEBI" id="CHEBI:43474"/>
        <dbReference type="ChEBI" id="CHEBI:456216"/>
        <dbReference type="EC" id="5.6.2.3"/>
    </reaction>
</comment>
<keyword evidence="1" id="KW-0347">Helicase</keyword>
<proteinExistence type="inferred from homology"/>
<accession>C5LKS7</accession>